<sequence>IRSPSCPSTDLAAACCSLAQEEAARTIDMETFHQILDLDEDDTHDFSKGMAWAYFSQANTTFVEMDEAYSEKDLEKLSSLGHFLKGSSAALGVAKVQASCEQIQHYGQLRDEEAGIDLTAAAALQKIAPILTRVKAEYSVAESWLKKWYEEHCGPEEEEDDES</sequence>
<dbReference type="GO" id="GO:0005634">
    <property type="term" value="C:nucleus"/>
    <property type="evidence" value="ECO:0007669"/>
    <property type="project" value="TreeGrafter"/>
</dbReference>
<reference evidence="3 4" key="1">
    <citation type="journal article" date="2016" name="Mol. Biol. Evol.">
        <title>Comparative Genomics of Early-Diverging Mushroom-Forming Fungi Provides Insights into the Origins of Lignocellulose Decay Capabilities.</title>
        <authorList>
            <person name="Nagy L.G."/>
            <person name="Riley R."/>
            <person name="Tritt A."/>
            <person name="Adam C."/>
            <person name="Daum C."/>
            <person name="Floudas D."/>
            <person name="Sun H."/>
            <person name="Yadav J.S."/>
            <person name="Pangilinan J."/>
            <person name="Larsson K.H."/>
            <person name="Matsuura K."/>
            <person name="Barry K."/>
            <person name="Labutti K."/>
            <person name="Kuo R."/>
            <person name="Ohm R.A."/>
            <person name="Bhattacharya S.S."/>
            <person name="Shirouzu T."/>
            <person name="Yoshinaga Y."/>
            <person name="Martin F.M."/>
            <person name="Grigoriev I.V."/>
            <person name="Hibbett D.S."/>
        </authorList>
    </citation>
    <scope>NUCLEOTIDE SEQUENCE [LARGE SCALE GENOMIC DNA]</scope>
    <source>
        <strain evidence="3 4">93-53</strain>
    </source>
</reference>
<keyword evidence="1" id="KW-0597">Phosphoprotein</keyword>
<dbReference type="STRING" id="1314785.A0A165HIB4"/>
<evidence type="ECO:0000313" key="4">
    <source>
        <dbReference type="Proteomes" id="UP000076871"/>
    </source>
</evidence>
<keyword evidence="4" id="KW-1185">Reference proteome</keyword>
<dbReference type="GO" id="GO:0009927">
    <property type="term" value="F:histidine phosphotransfer kinase activity"/>
    <property type="evidence" value="ECO:0007669"/>
    <property type="project" value="InterPro"/>
</dbReference>
<dbReference type="InterPro" id="IPR036641">
    <property type="entry name" value="HPT_dom_sf"/>
</dbReference>
<dbReference type="InterPro" id="IPR008207">
    <property type="entry name" value="Sig_transdc_His_kin_Hpt_dom"/>
</dbReference>
<organism evidence="3 4">
    <name type="scientific">Laetiporus sulphureus 93-53</name>
    <dbReference type="NCBI Taxonomy" id="1314785"/>
    <lineage>
        <taxon>Eukaryota</taxon>
        <taxon>Fungi</taxon>
        <taxon>Dikarya</taxon>
        <taxon>Basidiomycota</taxon>
        <taxon>Agaricomycotina</taxon>
        <taxon>Agaricomycetes</taxon>
        <taxon>Polyporales</taxon>
        <taxon>Laetiporus</taxon>
    </lineage>
</organism>
<dbReference type="EMBL" id="KV427606">
    <property type="protein sequence ID" value="KZT11766.1"/>
    <property type="molecule type" value="Genomic_DNA"/>
</dbReference>
<dbReference type="SMART" id="SM00073">
    <property type="entry name" value="HPT"/>
    <property type="match status" value="1"/>
</dbReference>
<dbReference type="PANTHER" id="PTHR28242">
    <property type="entry name" value="PHOSPHORELAY INTERMEDIATE PROTEIN YPD1"/>
    <property type="match status" value="1"/>
</dbReference>
<gene>
    <name evidence="3" type="ORF">LAESUDRAFT_641234</name>
</gene>
<dbReference type="SUPFAM" id="SSF47226">
    <property type="entry name" value="Histidine-containing phosphotransfer domain, HPT domain"/>
    <property type="match status" value="1"/>
</dbReference>
<dbReference type="Proteomes" id="UP000076871">
    <property type="component" value="Unassembled WGS sequence"/>
</dbReference>
<name>A0A165HIB4_9APHY</name>
<evidence type="ECO:0000256" key="1">
    <source>
        <dbReference type="PROSITE-ProRule" id="PRU00110"/>
    </source>
</evidence>
<dbReference type="AlphaFoldDB" id="A0A165HIB4"/>
<dbReference type="Gene3D" id="1.20.120.160">
    <property type="entry name" value="HPT domain"/>
    <property type="match status" value="1"/>
</dbReference>
<dbReference type="GeneID" id="63820679"/>
<dbReference type="Pfam" id="PF01627">
    <property type="entry name" value="Hpt"/>
    <property type="match status" value="1"/>
</dbReference>
<dbReference type="PANTHER" id="PTHR28242:SF52">
    <property type="entry name" value="PHOSPHORELAY INTERMEDIATE PROTEIN YPD1"/>
    <property type="match status" value="1"/>
</dbReference>
<protein>
    <submittedName>
        <fullName evidence="3">Histidine phosphotransferase</fullName>
    </submittedName>
</protein>
<keyword evidence="3" id="KW-0808">Transferase</keyword>
<accession>A0A165HIB4</accession>
<evidence type="ECO:0000313" key="3">
    <source>
        <dbReference type="EMBL" id="KZT11766.1"/>
    </source>
</evidence>
<feature type="domain" description="HPt" evidence="2">
    <location>
        <begin position="43"/>
        <end position="148"/>
    </location>
</feature>
<dbReference type="GO" id="GO:0005737">
    <property type="term" value="C:cytoplasm"/>
    <property type="evidence" value="ECO:0007669"/>
    <property type="project" value="TreeGrafter"/>
</dbReference>
<dbReference type="OrthoDB" id="1673781at2759"/>
<feature type="modified residue" description="Phosphohistidine" evidence="1">
    <location>
        <position position="82"/>
    </location>
</feature>
<dbReference type="InterPro" id="IPR045871">
    <property type="entry name" value="AHP1-5/YPD1"/>
</dbReference>
<dbReference type="GO" id="GO:0043424">
    <property type="term" value="F:protein histidine kinase binding"/>
    <property type="evidence" value="ECO:0007669"/>
    <property type="project" value="InterPro"/>
</dbReference>
<proteinExistence type="predicted"/>
<dbReference type="InParanoid" id="A0A165HIB4"/>
<evidence type="ECO:0000259" key="2">
    <source>
        <dbReference type="PROSITE" id="PS50894"/>
    </source>
</evidence>
<feature type="non-terminal residue" evidence="3">
    <location>
        <position position="1"/>
    </location>
</feature>
<dbReference type="GO" id="GO:0000160">
    <property type="term" value="P:phosphorelay signal transduction system"/>
    <property type="evidence" value="ECO:0007669"/>
    <property type="project" value="InterPro"/>
</dbReference>
<dbReference type="PROSITE" id="PS50894">
    <property type="entry name" value="HPT"/>
    <property type="match status" value="1"/>
</dbReference>
<dbReference type="RefSeq" id="XP_040769414.1">
    <property type="nucleotide sequence ID" value="XM_040903649.1"/>
</dbReference>